<feature type="compositionally biased region" description="Pro residues" evidence="1">
    <location>
        <begin position="62"/>
        <end position="76"/>
    </location>
</feature>
<feature type="region of interest" description="Disordered" evidence="1">
    <location>
        <begin position="56"/>
        <end position="82"/>
    </location>
</feature>
<evidence type="ECO:0000313" key="3">
    <source>
        <dbReference type="Proteomes" id="UP000722791"/>
    </source>
</evidence>
<dbReference type="AlphaFoldDB" id="A0A8J4G5V3"/>
<comment type="caution">
    <text evidence="2">The sequence shown here is derived from an EMBL/GenBank/DDBJ whole genome shotgun (WGS) entry which is preliminary data.</text>
</comment>
<gene>
    <name evidence="2" type="ORF">Vretimale_5591</name>
</gene>
<dbReference type="EMBL" id="BNCQ01000008">
    <property type="protein sequence ID" value="GIM00618.1"/>
    <property type="molecule type" value="Genomic_DNA"/>
</dbReference>
<proteinExistence type="predicted"/>
<name>A0A8J4G5V3_9CHLO</name>
<protein>
    <submittedName>
        <fullName evidence="2">Uncharacterized protein</fullName>
    </submittedName>
</protein>
<evidence type="ECO:0000313" key="2">
    <source>
        <dbReference type="EMBL" id="GIM00618.1"/>
    </source>
</evidence>
<accession>A0A8J4G5V3</accession>
<dbReference type="Proteomes" id="UP000722791">
    <property type="component" value="Unassembled WGS sequence"/>
</dbReference>
<sequence>MYKRVHLYTSSGNNVDPPAVVTLVRRKSDRFMDHGESKLTQASDSKLWVAAARADEPGRMMAPPPPPPPPLSPPRSPRMLSPLPAFLPPPLLSVPPGASPLAGLRIADPGVTNR</sequence>
<organism evidence="2 3">
    <name type="scientific">Volvox reticuliferus</name>
    <dbReference type="NCBI Taxonomy" id="1737510"/>
    <lineage>
        <taxon>Eukaryota</taxon>
        <taxon>Viridiplantae</taxon>
        <taxon>Chlorophyta</taxon>
        <taxon>core chlorophytes</taxon>
        <taxon>Chlorophyceae</taxon>
        <taxon>CS clade</taxon>
        <taxon>Chlamydomonadales</taxon>
        <taxon>Volvocaceae</taxon>
        <taxon>Volvox</taxon>
    </lineage>
</organism>
<evidence type="ECO:0000256" key="1">
    <source>
        <dbReference type="SAM" id="MobiDB-lite"/>
    </source>
</evidence>
<reference evidence="2" key="1">
    <citation type="journal article" date="2021" name="Proc. Natl. Acad. Sci. U.S.A.">
        <title>Three genomes in the algal genus Volvox reveal the fate of a haploid sex-determining region after a transition to homothallism.</title>
        <authorList>
            <person name="Yamamoto K."/>
            <person name="Hamaji T."/>
            <person name="Kawai-Toyooka H."/>
            <person name="Matsuzaki R."/>
            <person name="Takahashi F."/>
            <person name="Nishimura Y."/>
            <person name="Kawachi M."/>
            <person name="Noguchi H."/>
            <person name="Minakuchi Y."/>
            <person name="Umen J.G."/>
            <person name="Toyoda A."/>
            <person name="Nozaki H."/>
        </authorList>
    </citation>
    <scope>NUCLEOTIDE SEQUENCE</scope>
    <source>
        <strain evidence="2">NIES-3785</strain>
    </source>
</reference>
<feature type="non-terminal residue" evidence="2">
    <location>
        <position position="114"/>
    </location>
</feature>